<dbReference type="InterPro" id="IPR027417">
    <property type="entry name" value="P-loop_NTPase"/>
</dbReference>
<dbReference type="Proteomes" id="UP000007148">
    <property type="component" value="Unassembled WGS sequence"/>
</dbReference>
<dbReference type="HOGENOM" id="CLU_371375_0_0_1"/>
<proteinExistence type="predicted"/>
<dbReference type="InterPro" id="IPR008571">
    <property type="entry name" value="HerA-like"/>
</dbReference>
<reference evidence="1 2" key="1">
    <citation type="journal article" date="2011" name="PLoS Pathog.">
        <title>Endophytic Life Strategies Decoded by Genome and Transcriptome Analyses of the Mutualistic Root Symbiont Piriformospora indica.</title>
        <authorList>
            <person name="Zuccaro A."/>
            <person name="Lahrmann U."/>
            <person name="Guldener U."/>
            <person name="Langen G."/>
            <person name="Pfiffi S."/>
            <person name="Biedenkopf D."/>
            <person name="Wong P."/>
            <person name="Samans B."/>
            <person name="Grimm C."/>
            <person name="Basiewicz M."/>
            <person name="Murat C."/>
            <person name="Martin F."/>
            <person name="Kogel K.H."/>
        </authorList>
    </citation>
    <scope>NUCLEOTIDE SEQUENCE [LARGE SCALE GENOMIC DNA]</scope>
    <source>
        <strain evidence="1 2">DSM 11827</strain>
    </source>
</reference>
<evidence type="ECO:0000313" key="1">
    <source>
        <dbReference type="EMBL" id="CCA67323.1"/>
    </source>
</evidence>
<dbReference type="AlphaFoldDB" id="G4T7P9"/>
<dbReference type="Gene3D" id="3.40.50.300">
    <property type="entry name" value="P-loop containing nucleotide triphosphate hydrolases"/>
    <property type="match status" value="1"/>
</dbReference>
<organism evidence="1 2">
    <name type="scientific">Serendipita indica (strain DSM 11827)</name>
    <name type="common">Root endophyte fungus</name>
    <name type="synonym">Piriformospora indica</name>
    <dbReference type="NCBI Taxonomy" id="1109443"/>
    <lineage>
        <taxon>Eukaryota</taxon>
        <taxon>Fungi</taxon>
        <taxon>Dikarya</taxon>
        <taxon>Basidiomycota</taxon>
        <taxon>Agaricomycotina</taxon>
        <taxon>Agaricomycetes</taxon>
        <taxon>Sebacinales</taxon>
        <taxon>Serendipitaceae</taxon>
        <taxon>Serendipita</taxon>
    </lineage>
</organism>
<evidence type="ECO:0000313" key="2">
    <source>
        <dbReference type="Proteomes" id="UP000007148"/>
    </source>
</evidence>
<comment type="caution">
    <text evidence="1">The sequence shown here is derived from an EMBL/GenBank/DDBJ whole genome shotgun (WGS) entry which is preliminary data.</text>
</comment>
<dbReference type="PANTHER" id="PTHR42957">
    <property type="entry name" value="HELICASE MJ1565-RELATED"/>
    <property type="match status" value="1"/>
</dbReference>
<evidence type="ECO:0008006" key="3">
    <source>
        <dbReference type="Google" id="ProtNLM"/>
    </source>
</evidence>
<name>G4T7P9_SERID</name>
<dbReference type="STRING" id="1109443.G4T7P9"/>
<protein>
    <recommendedName>
        <fullName evidence="3">Helicase HerA central domain-containing protein</fullName>
    </recommendedName>
</protein>
<gene>
    <name evidence="1" type="ORF">PIIN_01154</name>
</gene>
<sequence length="759" mass="82441">MFDESELELELLSLDPGPQTIGEHELKTSPLITYDAAKLTADQFTQRGLLGGVLAVNASGLPPTLKDPRIYINLDAPSSGLVCGVQGSGKSHTVSCIIEGSLMMDRRIGTLPAPLATVVFHYDEENGGRPCEAAYLSELKTGSARGVEEVVVLVSPSNLNTRRRVYSSLTHVKVEPLRISETDLNASRMLSMMGADNLETMPLYLFSAMAILREMGSDGFSYQGFRKKLAESDFNRTQQSMLQLRLDLLDSFLKGTGKDIVKFFNSGRLVIVDLSDPFVDGVTAAMLFNICLGLFIEWKNTTGKLIVLDEAHKYLTNADANHFTRSICSIIRQQRHLAARVVVSTQEPTVVPPSVLDLMSWIICHRFTSPSWVKHLMHHICVDETSVGEDDNNGSGSNAPDWAKQVMRLRTGEGLLCSASALFPSKEGTLERLGTGYAVIKSRMRLTRDGGESILATDSTSTAEHVPLAGLATPESSTSSGNPSPELGLRLGSQVHCVDTSNDTPSTASSPSLTEKILSPRMSTLEAGSRLFKPPTYTDIGSQSENEHVTKGLNAFTDVSSTPVLVIPRARPKSMVHNIAPAFPVSSTPPQSVFAKTRDPQFDVLIKGLVENNGRALHQSLLDRVHQLSPNPYPTGEKKPWKNFLTRAEAAGIVTLSGSGSKKMVTLIPGTTFSQAQKTASTLIQQSIPSGESSYAVLISALSTLAPGRGVVRICDLGQEFKKRKFKHDGRLKDFLIQAEQNGVVKLSVRNKMDHVQLA</sequence>
<dbReference type="OrthoDB" id="2316594at2759"/>
<dbReference type="EMBL" id="CAFZ01000012">
    <property type="protein sequence ID" value="CCA67323.1"/>
    <property type="molecule type" value="Genomic_DNA"/>
</dbReference>
<dbReference type="InParanoid" id="G4T7P9"/>
<accession>G4T7P9</accession>
<keyword evidence="2" id="KW-1185">Reference proteome</keyword>
<dbReference type="SUPFAM" id="SSF52540">
    <property type="entry name" value="P-loop containing nucleoside triphosphate hydrolases"/>
    <property type="match status" value="1"/>
</dbReference>
<dbReference type="eggNOG" id="ENOG502QQSW">
    <property type="taxonomic scope" value="Eukaryota"/>
</dbReference>
<dbReference type="PANTHER" id="PTHR42957:SF1">
    <property type="entry name" value="HELICASE MJ1565-RELATED"/>
    <property type="match status" value="1"/>
</dbReference>